<feature type="domain" description="CdaR GGDEF-like" evidence="1">
    <location>
        <begin position="135"/>
        <end position="259"/>
    </location>
</feature>
<organism evidence="2">
    <name type="scientific">human gut metagenome</name>
    <dbReference type="NCBI Taxonomy" id="408170"/>
    <lineage>
        <taxon>unclassified sequences</taxon>
        <taxon>metagenomes</taxon>
        <taxon>organismal metagenomes</taxon>
    </lineage>
</organism>
<feature type="non-terminal residue" evidence="2">
    <location>
        <position position="1"/>
    </location>
</feature>
<evidence type="ECO:0000313" key="2">
    <source>
        <dbReference type="EMBL" id="EKC50225.1"/>
    </source>
</evidence>
<dbReference type="EMBL" id="AJWY01012337">
    <property type="protein sequence ID" value="EKC50225.1"/>
    <property type="molecule type" value="Genomic_DNA"/>
</dbReference>
<proteinExistence type="predicted"/>
<accession>K1S903</accession>
<sequence length="282" mass="32915">SSSTRRITVIGATRERGSGNIYVDQMLEQGYYDKDSLQLMAEAGYFEVSDRYLRPVLSVPPNICNDPVILRSYIANGMFYSFAGCYFPGRLPTMVDQELFRCFTEQLDHYFRETGFYSQSMPQRQQMIHDLLRYGEENPELVRDRARGLRLPETGDFRLGYVEFDEQASTSKAGYMVLQLRAWSNVANYGVMQYQNSVLILFQDWHDYPVGEQLLFRERWDELLTLLGKNHAHIGVSLLFTELGRLRMGYDQARTAIEIGRKLDPDALEYHYSKYYLNDMLE</sequence>
<evidence type="ECO:0000259" key="1">
    <source>
        <dbReference type="Pfam" id="PF17853"/>
    </source>
</evidence>
<dbReference type="InterPro" id="IPR041522">
    <property type="entry name" value="CdaR_GGDEF"/>
</dbReference>
<dbReference type="Pfam" id="PF17853">
    <property type="entry name" value="GGDEF_2"/>
    <property type="match status" value="1"/>
</dbReference>
<protein>
    <recommendedName>
        <fullName evidence="1">CdaR GGDEF-like domain-containing protein</fullName>
    </recommendedName>
</protein>
<feature type="non-terminal residue" evidence="2">
    <location>
        <position position="282"/>
    </location>
</feature>
<gene>
    <name evidence="2" type="ORF">LEA_17996</name>
</gene>
<dbReference type="AlphaFoldDB" id="K1S903"/>
<comment type="caution">
    <text evidence="2">The sequence shown here is derived from an EMBL/GenBank/DDBJ whole genome shotgun (WGS) entry which is preliminary data.</text>
</comment>
<reference evidence="2" key="1">
    <citation type="journal article" date="2013" name="Environ. Microbiol.">
        <title>Microbiota from the distal guts of lean and obese adolescents exhibit partial functional redundancy besides clear differences in community structure.</title>
        <authorList>
            <person name="Ferrer M."/>
            <person name="Ruiz A."/>
            <person name="Lanza F."/>
            <person name="Haange S.B."/>
            <person name="Oberbach A."/>
            <person name="Till H."/>
            <person name="Bargiela R."/>
            <person name="Campoy C."/>
            <person name="Segura M.T."/>
            <person name="Richter M."/>
            <person name="von Bergen M."/>
            <person name="Seifert J."/>
            <person name="Suarez A."/>
        </authorList>
    </citation>
    <scope>NUCLEOTIDE SEQUENCE</scope>
</reference>
<name>K1S903_9ZZZZ</name>